<feature type="region of interest" description="Disordered" evidence="20">
    <location>
        <begin position="1"/>
        <end position="31"/>
    </location>
</feature>
<evidence type="ECO:0000256" key="13">
    <source>
        <dbReference type="ARBA" id="ARBA00023012"/>
    </source>
</evidence>
<comment type="similarity">
    <text evidence="3">In the N-terminal section; belongs to the phytochrome family.</text>
</comment>
<feature type="modified residue" description="4-aspartylphosphate" evidence="19">
    <location>
        <position position="736"/>
    </location>
</feature>
<organism evidence="26 27">
    <name type="scientific">Actinokineospora terrae</name>
    <dbReference type="NCBI Taxonomy" id="155974"/>
    <lineage>
        <taxon>Bacteria</taxon>
        <taxon>Bacillati</taxon>
        <taxon>Actinomycetota</taxon>
        <taxon>Actinomycetes</taxon>
        <taxon>Pseudonocardiales</taxon>
        <taxon>Pseudonocardiaceae</taxon>
        <taxon>Actinokineospora</taxon>
    </lineage>
</organism>
<dbReference type="InterPro" id="IPR011006">
    <property type="entry name" value="CheY-like_superfamily"/>
</dbReference>
<feature type="domain" description="HAMP" evidence="24">
    <location>
        <begin position="241"/>
        <end position="293"/>
    </location>
</feature>
<feature type="modified residue" description="Phosphohistidine" evidence="18">
    <location>
        <position position="893"/>
    </location>
</feature>
<dbReference type="InterPro" id="IPR003661">
    <property type="entry name" value="HisK_dim/P_dom"/>
</dbReference>
<evidence type="ECO:0000256" key="18">
    <source>
        <dbReference type="PROSITE-ProRule" id="PRU00110"/>
    </source>
</evidence>
<feature type="modified residue" description="4-aspartylphosphate" evidence="19">
    <location>
        <position position="599"/>
    </location>
</feature>
<feature type="domain" description="Histidine kinase" evidence="22">
    <location>
        <begin position="308"/>
        <end position="530"/>
    </location>
</feature>
<dbReference type="InterPro" id="IPR036097">
    <property type="entry name" value="HisK_dim/P_sf"/>
</dbReference>
<keyword evidence="10 26" id="KW-0418">Kinase</keyword>
<dbReference type="SMART" id="SM00387">
    <property type="entry name" value="HATPase_c"/>
    <property type="match status" value="1"/>
</dbReference>
<keyword evidence="5" id="KW-1003">Cell membrane</keyword>
<keyword evidence="27" id="KW-1185">Reference proteome</keyword>
<dbReference type="CDD" id="cd19410">
    <property type="entry name" value="HK9-like_sensor"/>
    <property type="match status" value="1"/>
</dbReference>
<evidence type="ECO:0000256" key="19">
    <source>
        <dbReference type="PROSITE-ProRule" id="PRU00169"/>
    </source>
</evidence>
<dbReference type="PANTHER" id="PTHR45339">
    <property type="entry name" value="HYBRID SIGNAL TRANSDUCTION HISTIDINE KINASE J"/>
    <property type="match status" value="1"/>
</dbReference>
<keyword evidence="14 21" id="KW-0472">Membrane</keyword>
<dbReference type="CDD" id="cd17546">
    <property type="entry name" value="REC_hyHK_CKI1_RcsC-like"/>
    <property type="match status" value="1"/>
</dbReference>
<dbReference type="GO" id="GO:0000155">
    <property type="term" value="F:phosphorelay sensor kinase activity"/>
    <property type="evidence" value="ECO:0007669"/>
    <property type="project" value="InterPro"/>
</dbReference>
<dbReference type="PANTHER" id="PTHR45339:SF1">
    <property type="entry name" value="HYBRID SIGNAL TRANSDUCTION HISTIDINE KINASE J"/>
    <property type="match status" value="1"/>
</dbReference>
<dbReference type="PROSITE" id="PS50109">
    <property type="entry name" value="HIS_KIN"/>
    <property type="match status" value="1"/>
</dbReference>
<evidence type="ECO:0000256" key="7">
    <source>
        <dbReference type="ARBA" id="ARBA00022679"/>
    </source>
</evidence>
<dbReference type="SMART" id="SM00388">
    <property type="entry name" value="HisKA"/>
    <property type="match status" value="1"/>
</dbReference>
<keyword evidence="9" id="KW-0547">Nucleotide-binding</keyword>
<dbReference type="InterPro" id="IPR008207">
    <property type="entry name" value="Sig_transdc_His_kin_Hpt_dom"/>
</dbReference>
<evidence type="ECO:0000256" key="5">
    <source>
        <dbReference type="ARBA" id="ARBA00022475"/>
    </source>
</evidence>
<dbReference type="Pfam" id="PF01627">
    <property type="entry name" value="Hpt"/>
    <property type="match status" value="1"/>
</dbReference>
<dbReference type="PROSITE" id="PS50885">
    <property type="entry name" value="HAMP"/>
    <property type="match status" value="1"/>
</dbReference>
<keyword evidence="7" id="KW-0808">Transferase</keyword>
<dbReference type="FunFam" id="3.30.565.10:FF:000010">
    <property type="entry name" value="Sensor histidine kinase RcsC"/>
    <property type="match status" value="1"/>
</dbReference>
<name>A0A1H9XRK5_9PSEU</name>
<evidence type="ECO:0000256" key="12">
    <source>
        <dbReference type="ARBA" id="ARBA00022989"/>
    </source>
</evidence>
<evidence type="ECO:0000259" key="25">
    <source>
        <dbReference type="PROSITE" id="PS50894"/>
    </source>
</evidence>
<dbReference type="Pfam" id="PF00672">
    <property type="entry name" value="HAMP"/>
    <property type="match status" value="1"/>
</dbReference>
<gene>
    <name evidence="26" type="ORF">SAMN04487818_12111</name>
</gene>
<keyword evidence="6 19" id="KW-0597">Phosphoprotein</keyword>
<dbReference type="InterPro" id="IPR004358">
    <property type="entry name" value="Sig_transdc_His_kin-like_C"/>
</dbReference>
<evidence type="ECO:0000256" key="10">
    <source>
        <dbReference type="ARBA" id="ARBA00022777"/>
    </source>
</evidence>
<evidence type="ECO:0000256" key="21">
    <source>
        <dbReference type="SAM" id="Phobius"/>
    </source>
</evidence>
<evidence type="ECO:0000256" key="11">
    <source>
        <dbReference type="ARBA" id="ARBA00022840"/>
    </source>
</evidence>
<keyword evidence="12 21" id="KW-1133">Transmembrane helix</keyword>
<evidence type="ECO:0000256" key="8">
    <source>
        <dbReference type="ARBA" id="ARBA00022692"/>
    </source>
</evidence>
<dbReference type="CDD" id="cd00088">
    <property type="entry name" value="HPT"/>
    <property type="match status" value="1"/>
</dbReference>
<dbReference type="AlphaFoldDB" id="A0A1H9XRK5"/>
<dbReference type="Gene3D" id="1.20.120.160">
    <property type="entry name" value="HPT domain"/>
    <property type="match status" value="1"/>
</dbReference>
<dbReference type="InterPro" id="IPR001789">
    <property type="entry name" value="Sig_transdc_resp-reg_receiver"/>
</dbReference>
<dbReference type="Pfam" id="PF02518">
    <property type="entry name" value="HATPase_c"/>
    <property type="match status" value="1"/>
</dbReference>
<dbReference type="SMART" id="SM00304">
    <property type="entry name" value="HAMP"/>
    <property type="match status" value="1"/>
</dbReference>
<dbReference type="FunFam" id="1.10.287.130:FF:000002">
    <property type="entry name" value="Two-component osmosensing histidine kinase"/>
    <property type="match status" value="1"/>
</dbReference>
<evidence type="ECO:0000256" key="3">
    <source>
        <dbReference type="ARBA" id="ARBA00006402"/>
    </source>
</evidence>
<dbReference type="InterPro" id="IPR036890">
    <property type="entry name" value="HATPase_C_sf"/>
</dbReference>
<feature type="transmembrane region" description="Helical" evidence="21">
    <location>
        <begin position="43"/>
        <end position="64"/>
    </location>
</feature>
<protein>
    <recommendedName>
        <fullName evidence="17">Circadian input-output histidine kinase CikA</fullName>
        <ecNumber evidence="4">2.7.13.3</ecNumber>
    </recommendedName>
    <alternativeName>
        <fullName evidence="16">Sensory/regulatory protein RpfC</fullName>
    </alternativeName>
</protein>
<dbReference type="Gene3D" id="1.10.287.130">
    <property type="match status" value="1"/>
</dbReference>
<feature type="domain" description="Response regulatory" evidence="23">
    <location>
        <begin position="549"/>
        <end position="664"/>
    </location>
</feature>
<evidence type="ECO:0000256" key="15">
    <source>
        <dbReference type="ARBA" id="ARBA00064003"/>
    </source>
</evidence>
<evidence type="ECO:0000256" key="14">
    <source>
        <dbReference type="ARBA" id="ARBA00023136"/>
    </source>
</evidence>
<evidence type="ECO:0000256" key="1">
    <source>
        <dbReference type="ARBA" id="ARBA00000085"/>
    </source>
</evidence>
<dbReference type="EMBL" id="FOGI01000021">
    <property type="protein sequence ID" value="SES48679.1"/>
    <property type="molecule type" value="Genomic_DNA"/>
</dbReference>
<accession>A0A1H9XRK5</accession>
<dbReference type="SMART" id="SM00448">
    <property type="entry name" value="REC"/>
    <property type="match status" value="2"/>
</dbReference>
<dbReference type="PRINTS" id="PR00344">
    <property type="entry name" value="BCTRLSENSOR"/>
</dbReference>
<evidence type="ECO:0000256" key="20">
    <source>
        <dbReference type="SAM" id="MobiDB-lite"/>
    </source>
</evidence>
<dbReference type="PROSITE" id="PS50894">
    <property type="entry name" value="HPT"/>
    <property type="match status" value="1"/>
</dbReference>
<dbReference type="Gene3D" id="6.10.340.10">
    <property type="match status" value="1"/>
</dbReference>
<dbReference type="SUPFAM" id="SSF55874">
    <property type="entry name" value="ATPase domain of HSP90 chaperone/DNA topoisomerase II/histidine kinase"/>
    <property type="match status" value="1"/>
</dbReference>
<dbReference type="SUPFAM" id="SSF47384">
    <property type="entry name" value="Homodimeric domain of signal transducing histidine kinase"/>
    <property type="match status" value="1"/>
</dbReference>
<dbReference type="CDD" id="cd16922">
    <property type="entry name" value="HATPase_EvgS-ArcB-TorS-like"/>
    <property type="match status" value="1"/>
</dbReference>
<dbReference type="Gene3D" id="3.30.565.10">
    <property type="entry name" value="Histidine kinase-like ATPase, C-terminal domain"/>
    <property type="match status" value="1"/>
</dbReference>
<keyword evidence="11" id="KW-0067">ATP-binding</keyword>
<comment type="subunit">
    <text evidence="15">At low DSF concentrations, interacts with RpfF.</text>
</comment>
<dbReference type="InterPro" id="IPR003660">
    <property type="entry name" value="HAMP_dom"/>
</dbReference>
<evidence type="ECO:0000256" key="2">
    <source>
        <dbReference type="ARBA" id="ARBA00004651"/>
    </source>
</evidence>
<proteinExistence type="inferred from homology"/>
<dbReference type="Proteomes" id="UP000199051">
    <property type="component" value="Unassembled WGS sequence"/>
</dbReference>
<feature type="transmembrane region" description="Helical" evidence="21">
    <location>
        <begin position="220"/>
        <end position="239"/>
    </location>
</feature>
<keyword evidence="8 21" id="KW-0812">Transmembrane</keyword>
<feature type="domain" description="HPt" evidence="25">
    <location>
        <begin position="854"/>
        <end position="954"/>
    </location>
</feature>
<reference evidence="27" key="1">
    <citation type="submission" date="2016-10" db="EMBL/GenBank/DDBJ databases">
        <authorList>
            <person name="Varghese N."/>
            <person name="Submissions S."/>
        </authorList>
    </citation>
    <scope>NUCLEOTIDE SEQUENCE [LARGE SCALE GENOMIC DNA]</scope>
    <source>
        <strain evidence="27">DSM 44260</strain>
    </source>
</reference>
<dbReference type="InterPro" id="IPR005467">
    <property type="entry name" value="His_kinase_dom"/>
</dbReference>
<keyword evidence="13" id="KW-0902">Two-component regulatory system</keyword>
<evidence type="ECO:0000256" key="9">
    <source>
        <dbReference type="ARBA" id="ARBA00022741"/>
    </source>
</evidence>
<dbReference type="GO" id="GO:0005886">
    <property type="term" value="C:plasma membrane"/>
    <property type="evidence" value="ECO:0007669"/>
    <property type="project" value="UniProtKB-SubCell"/>
</dbReference>
<dbReference type="InterPro" id="IPR007891">
    <property type="entry name" value="CHASE3"/>
</dbReference>
<evidence type="ECO:0000259" key="22">
    <source>
        <dbReference type="PROSITE" id="PS50109"/>
    </source>
</evidence>
<evidence type="ECO:0000256" key="6">
    <source>
        <dbReference type="ARBA" id="ARBA00022553"/>
    </source>
</evidence>
<dbReference type="InterPro" id="IPR003594">
    <property type="entry name" value="HATPase_dom"/>
</dbReference>
<evidence type="ECO:0000256" key="4">
    <source>
        <dbReference type="ARBA" id="ARBA00012438"/>
    </source>
</evidence>
<dbReference type="Gene3D" id="3.40.50.2300">
    <property type="match status" value="2"/>
</dbReference>
<dbReference type="EC" id="2.7.13.3" evidence="4"/>
<dbReference type="SUPFAM" id="SSF47226">
    <property type="entry name" value="Histidine-containing phosphotransfer domain, HPT domain"/>
    <property type="match status" value="1"/>
</dbReference>
<dbReference type="GO" id="GO:0005524">
    <property type="term" value="F:ATP binding"/>
    <property type="evidence" value="ECO:0007669"/>
    <property type="project" value="UniProtKB-KW"/>
</dbReference>
<dbReference type="Pfam" id="PF00072">
    <property type="entry name" value="Response_reg"/>
    <property type="match status" value="2"/>
</dbReference>
<comment type="subcellular location">
    <subcellularLocation>
        <location evidence="2">Cell membrane</location>
        <topology evidence="2">Multi-pass membrane protein</topology>
    </subcellularLocation>
</comment>
<dbReference type="CDD" id="cd00082">
    <property type="entry name" value="HisKA"/>
    <property type="match status" value="1"/>
</dbReference>
<dbReference type="RefSeq" id="WP_092786939.1">
    <property type="nucleotide sequence ID" value="NZ_FOGI01000021.1"/>
</dbReference>
<evidence type="ECO:0000259" key="24">
    <source>
        <dbReference type="PROSITE" id="PS50885"/>
    </source>
</evidence>
<dbReference type="SUPFAM" id="SSF52172">
    <property type="entry name" value="CheY-like"/>
    <property type="match status" value="2"/>
</dbReference>
<dbReference type="PROSITE" id="PS50110">
    <property type="entry name" value="RESPONSE_REGULATORY"/>
    <property type="match status" value="2"/>
</dbReference>
<sequence>MTTDNPAGEVDELFAVPRPIPTPEQESEPPRRAPLWRWTVGRLLTAGYLLAIGGLLAVGVNSYVRIDTLLDARVPIERSHTVLAQISLLWQQIQDAERGQRGFLIGGDEQYLAPYSAAVLNIADTEARLGGLLAADGYMTQLYEALGPVVADKLDELAETIELRRSQGVEAAVELVSTGRGVRDMAAVEDILGNMREHEEELLAVNQQVVTDSGEATQELIALVTIGVGALAAVGAIWVTRKVTKPIKRVTEAARHVSRGDTAQRAAIGGPLELEQMAIAVNTSTEAMVAARDQAVAAGKAKAAFLATMSHEIRTPMNAVIGMTGLLLDTDLTVEQLELVRIVRDSGDALLAVINEILDYSKIEAGELELEDASFHITDVVDSALALVAVPAGDKELELIGYVDASCPPVLRGDVTRLRQIFLNLIGNAVKFTPRGEVAINVHAEPVGDGDQVLLRAAVSDTGIGIPPEHIGRLFQSFSQVDASTTRRFGGTGLGLAISHRLARAMGGDITVVSTPGIGSRFTVTAVLRISPQTDQDREPGWSALTGKNALVVDDNDTNREVLRAQLTDMGMHSTEVASGPEALDLVRSGQRFDVALLDMLMPEMDGAELAAALRLLPESERLPLMLLSSVTQPLSTEQRAMFEAVLTKPVRVTVLRTTLTRILGAVEATPENLKLPAPLPDSGALRILVAEDNLVNQKVAQLMLTKLGYRADMVSNGREAVQAVRLRPYDVVLMDVRMPIMDGLEATQIIRSDLPPDRQPHIVAMTASVLVEDANACMAAGMDDYLAKPVRPTDLAEVLGKLTAKIPHARTEPDPTPKAGQAPSRPVADHDDRTAALHARLDELTGPQPSTEERDFMARLLTSFAEKTAPAIDALEQALRAGDVEEVTTQAHTLKGSAANIGAAVLADLLLDIEHRAREGTLPDAASAIGPVRRELELVVPAITGLVSTLTAKA</sequence>
<evidence type="ECO:0000313" key="27">
    <source>
        <dbReference type="Proteomes" id="UP000199051"/>
    </source>
</evidence>
<dbReference type="InterPro" id="IPR036641">
    <property type="entry name" value="HPT_dom_sf"/>
</dbReference>
<evidence type="ECO:0000256" key="16">
    <source>
        <dbReference type="ARBA" id="ARBA00068150"/>
    </source>
</evidence>
<dbReference type="CDD" id="cd06225">
    <property type="entry name" value="HAMP"/>
    <property type="match status" value="1"/>
</dbReference>
<dbReference type="Pfam" id="PF00512">
    <property type="entry name" value="HisKA"/>
    <property type="match status" value="1"/>
</dbReference>
<dbReference type="STRING" id="155974.SAMN04487818_12111"/>
<comment type="catalytic activity">
    <reaction evidence="1">
        <text>ATP + protein L-histidine = ADP + protein N-phospho-L-histidine.</text>
        <dbReference type="EC" id="2.7.13.3"/>
    </reaction>
</comment>
<dbReference type="SMART" id="SM00073">
    <property type="entry name" value="HPT"/>
    <property type="match status" value="1"/>
</dbReference>
<feature type="region of interest" description="Disordered" evidence="20">
    <location>
        <begin position="807"/>
        <end position="831"/>
    </location>
</feature>
<evidence type="ECO:0000313" key="26">
    <source>
        <dbReference type="EMBL" id="SES48679.1"/>
    </source>
</evidence>
<feature type="domain" description="Response regulatory" evidence="23">
    <location>
        <begin position="687"/>
        <end position="804"/>
    </location>
</feature>
<evidence type="ECO:0000259" key="23">
    <source>
        <dbReference type="PROSITE" id="PS50110"/>
    </source>
</evidence>
<evidence type="ECO:0000256" key="17">
    <source>
        <dbReference type="ARBA" id="ARBA00074306"/>
    </source>
</evidence>
<dbReference type="Pfam" id="PF05227">
    <property type="entry name" value="CHASE3"/>
    <property type="match status" value="1"/>
</dbReference>